<reference evidence="2 3" key="1">
    <citation type="submission" date="2011-02" db="EMBL/GenBank/DDBJ databases">
        <title>The Genome Sequence of Sphaeroforma arctica JP610.</title>
        <authorList>
            <consortium name="The Broad Institute Genome Sequencing Platform"/>
            <person name="Russ C."/>
            <person name="Cuomo C."/>
            <person name="Young S.K."/>
            <person name="Zeng Q."/>
            <person name="Gargeya S."/>
            <person name="Alvarado L."/>
            <person name="Berlin A."/>
            <person name="Chapman S.B."/>
            <person name="Chen Z."/>
            <person name="Freedman E."/>
            <person name="Gellesch M."/>
            <person name="Goldberg J."/>
            <person name="Griggs A."/>
            <person name="Gujja S."/>
            <person name="Heilman E."/>
            <person name="Heiman D."/>
            <person name="Howarth C."/>
            <person name="Mehta T."/>
            <person name="Neiman D."/>
            <person name="Pearson M."/>
            <person name="Roberts A."/>
            <person name="Saif S."/>
            <person name="Shea T."/>
            <person name="Shenoy N."/>
            <person name="Sisk P."/>
            <person name="Stolte C."/>
            <person name="Sykes S."/>
            <person name="White J."/>
            <person name="Yandava C."/>
            <person name="Burger G."/>
            <person name="Gray M.W."/>
            <person name="Holland P.W.H."/>
            <person name="King N."/>
            <person name="Lang F.B.F."/>
            <person name="Roger A.J."/>
            <person name="Ruiz-Trillo I."/>
            <person name="Haas B."/>
            <person name="Nusbaum C."/>
            <person name="Birren B."/>
        </authorList>
    </citation>
    <scope>NUCLEOTIDE SEQUENCE [LARGE SCALE GENOMIC DNA]</scope>
    <source>
        <strain evidence="2 3">JP610</strain>
    </source>
</reference>
<proteinExistence type="predicted"/>
<keyword evidence="3" id="KW-1185">Reference proteome</keyword>
<feature type="compositionally biased region" description="Polar residues" evidence="1">
    <location>
        <begin position="327"/>
        <end position="348"/>
    </location>
</feature>
<dbReference type="GO" id="GO:0034198">
    <property type="term" value="P:cellular response to amino acid starvation"/>
    <property type="evidence" value="ECO:0007669"/>
    <property type="project" value="TreeGrafter"/>
</dbReference>
<dbReference type="Gene3D" id="3.30.450.240">
    <property type="match status" value="1"/>
</dbReference>
<dbReference type="GeneID" id="25913477"/>
<dbReference type="OrthoDB" id="18134at2759"/>
<dbReference type="AlphaFoldDB" id="A0A0L0FCI1"/>
<dbReference type="GO" id="GO:0061462">
    <property type="term" value="P:protein localization to lysosome"/>
    <property type="evidence" value="ECO:0007669"/>
    <property type="project" value="TreeGrafter"/>
</dbReference>
<dbReference type="Pfam" id="PF09404">
    <property type="entry name" value="C12orf66_like"/>
    <property type="match status" value="1"/>
</dbReference>
<dbReference type="GO" id="GO:0042149">
    <property type="term" value="P:cellular response to glucose starvation"/>
    <property type="evidence" value="ECO:0007669"/>
    <property type="project" value="TreeGrafter"/>
</dbReference>
<name>A0A0L0FCI1_9EUKA</name>
<dbReference type="GO" id="GO:1904262">
    <property type="term" value="P:negative regulation of TORC1 signaling"/>
    <property type="evidence" value="ECO:0007669"/>
    <property type="project" value="TreeGrafter"/>
</dbReference>
<evidence type="ECO:0000256" key="1">
    <source>
        <dbReference type="SAM" id="MobiDB-lite"/>
    </source>
</evidence>
<gene>
    <name evidence="2" type="ORF">SARC_12973</name>
</gene>
<protein>
    <submittedName>
        <fullName evidence="2">Uncharacterized protein</fullName>
    </submittedName>
</protein>
<accession>A0A0L0FCI1</accession>
<feature type="region of interest" description="Disordered" evidence="1">
    <location>
        <begin position="327"/>
        <end position="352"/>
    </location>
</feature>
<dbReference type="SUPFAM" id="SSF158548">
    <property type="entry name" value="FLJ32549 domain-like"/>
    <property type="match status" value="1"/>
</dbReference>
<organism evidence="2 3">
    <name type="scientific">Sphaeroforma arctica JP610</name>
    <dbReference type="NCBI Taxonomy" id="667725"/>
    <lineage>
        <taxon>Eukaryota</taxon>
        <taxon>Ichthyosporea</taxon>
        <taxon>Ichthyophonida</taxon>
        <taxon>Sphaeroforma</taxon>
    </lineage>
</organism>
<dbReference type="InterPro" id="IPR038060">
    <property type="entry name" value="C12orf66-like_central_sf"/>
</dbReference>
<evidence type="ECO:0000313" key="2">
    <source>
        <dbReference type="EMBL" id="KNC74482.1"/>
    </source>
</evidence>
<dbReference type="Proteomes" id="UP000054560">
    <property type="component" value="Unassembled WGS sequence"/>
</dbReference>
<evidence type="ECO:0000313" key="3">
    <source>
        <dbReference type="Proteomes" id="UP000054560"/>
    </source>
</evidence>
<dbReference type="SUPFAM" id="SSF160651">
    <property type="entry name" value="FLJ32549 C-terminal domain-like"/>
    <property type="match status" value="1"/>
</dbReference>
<dbReference type="InterPro" id="IPR018544">
    <property type="entry name" value="KICS_2"/>
</dbReference>
<dbReference type="PANTHER" id="PTHR31581">
    <property type="entry name" value="KICSTOR COMPLEX PROTEIN C12ORF66"/>
    <property type="match status" value="1"/>
</dbReference>
<dbReference type="PANTHER" id="PTHR31581:SF1">
    <property type="entry name" value="KICSTOR SUBUNIT 2"/>
    <property type="match status" value="1"/>
</dbReference>
<sequence>MAFLARRTWSKNSMAGQLDRLRDAVIKLESTMRSPTYESVEERVDQRMISSLLLYIDLRRAIVHMLYALLVRQASLSLGLCEQLLGNMDLVTEAEHAEAELDPIFILADARGDIGLLSALLRAYIHIELYRLPESTIVLNEAAKYDLHPSQSNLHGWFNTLREALVAKYTLYFCRHLTHALYDSSFRAIRARRRRDYLALVHKLIKKTDCLNFSLIYVTHATPHAIVTTGFSLSPLTTPPTGMAAYPIVFSYPQMMPLKYRTNAIITLMERFPRLTAYRGQGVMGSASQVNTGILPGTNVSSTGGSGVVSALGNAPSAMDWRRSNSVTAGINSPRSRTQATAPHTTGTGKDKATLEQQMGTKALGGVAGKDSFAPVEFFRDDTNVCSSYYFCMAGDNVVMMLISGTGRSSEDTAVTEQLRSFSGMLHYKDIV</sequence>
<dbReference type="RefSeq" id="XP_014148384.1">
    <property type="nucleotide sequence ID" value="XM_014292909.1"/>
</dbReference>
<dbReference type="EMBL" id="KQ244367">
    <property type="protein sequence ID" value="KNC74482.1"/>
    <property type="molecule type" value="Genomic_DNA"/>
</dbReference>